<evidence type="ECO:0000259" key="2">
    <source>
        <dbReference type="PROSITE" id="PS50125"/>
    </source>
</evidence>
<organism evidence="3 4">
    <name type="scientific">Oceanirhabdus seepicola</name>
    <dbReference type="NCBI Taxonomy" id="2828781"/>
    <lineage>
        <taxon>Bacteria</taxon>
        <taxon>Bacillati</taxon>
        <taxon>Bacillota</taxon>
        <taxon>Clostridia</taxon>
        <taxon>Eubacteriales</taxon>
        <taxon>Clostridiaceae</taxon>
        <taxon>Oceanirhabdus</taxon>
    </lineage>
</organism>
<evidence type="ECO:0000256" key="1">
    <source>
        <dbReference type="ARBA" id="ARBA00005381"/>
    </source>
</evidence>
<feature type="domain" description="Guanylate cyclase" evidence="2">
    <location>
        <begin position="44"/>
        <end position="160"/>
    </location>
</feature>
<reference evidence="3" key="1">
    <citation type="journal article" date="2021" name="mSystems">
        <title>Bacteria and Archaea Synergistically Convert Glycine Betaine to Biogenic Methane in the Formosa Cold Seep of the South China Sea.</title>
        <authorList>
            <person name="Li L."/>
            <person name="Zhang W."/>
            <person name="Zhang S."/>
            <person name="Song L."/>
            <person name="Sun Q."/>
            <person name="Zhang H."/>
            <person name="Xiang H."/>
            <person name="Dong X."/>
        </authorList>
    </citation>
    <scope>NUCLEOTIDE SEQUENCE</scope>
    <source>
        <strain evidence="3">ZWT</strain>
    </source>
</reference>
<dbReference type="Gene3D" id="3.30.70.1230">
    <property type="entry name" value="Nucleotide cyclase"/>
    <property type="match status" value="1"/>
</dbReference>
<dbReference type="InterPro" id="IPR001054">
    <property type="entry name" value="A/G_cyclase"/>
</dbReference>
<dbReference type="CDD" id="cd07302">
    <property type="entry name" value="CHD"/>
    <property type="match status" value="1"/>
</dbReference>
<dbReference type="InterPro" id="IPR029787">
    <property type="entry name" value="Nucleotide_cyclase"/>
</dbReference>
<comment type="caution">
    <text evidence="3">The sequence shown here is derived from an EMBL/GenBank/DDBJ whole genome shotgun (WGS) entry which is preliminary data.</text>
</comment>
<dbReference type="SUPFAM" id="SSF55073">
    <property type="entry name" value="Nucleotide cyclase"/>
    <property type="match status" value="1"/>
</dbReference>
<dbReference type="AlphaFoldDB" id="A0A9J6P799"/>
<dbReference type="GO" id="GO:0004016">
    <property type="term" value="F:adenylate cyclase activity"/>
    <property type="evidence" value="ECO:0007669"/>
    <property type="project" value="UniProtKB-ARBA"/>
</dbReference>
<dbReference type="Proteomes" id="UP001056429">
    <property type="component" value="Unassembled WGS sequence"/>
</dbReference>
<protein>
    <submittedName>
        <fullName evidence="3">Adenylate/guanylate cyclase domain-containing protein</fullName>
    </submittedName>
</protein>
<sequence>MPIKETKIRLFSSEFEEMINKRQVSSDTVFIDKKIWNEYGKTYSIMVTDLSGFTSNSIERGILNFISLIYEAMILTEAIVEENNGEILKTIGDTFVILFPNPKDSVKCAIEIQNALRVSNKIKAESLKLHMSVGIGYGQVLKVSNNDIFGVELNIASKLGEDIGIPNEILISEEVRNYINEYELLYNYELITTEYNIGKVYKLKFK</sequence>
<dbReference type="GO" id="GO:0035556">
    <property type="term" value="P:intracellular signal transduction"/>
    <property type="evidence" value="ECO:0007669"/>
    <property type="project" value="InterPro"/>
</dbReference>
<accession>A0A9J6P799</accession>
<keyword evidence="4" id="KW-1185">Reference proteome</keyword>
<reference evidence="3" key="2">
    <citation type="submission" date="2021-04" db="EMBL/GenBank/DDBJ databases">
        <authorList>
            <person name="Dong X."/>
        </authorList>
    </citation>
    <scope>NUCLEOTIDE SEQUENCE</scope>
    <source>
        <strain evidence="3">ZWT</strain>
    </source>
</reference>
<evidence type="ECO:0000313" key="4">
    <source>
        <dbReference type="Proteomes" id="UP001056429"/>
    </source>
</evidence>
<proteinExistence type="inferred from homology"/>
<dbReference type="SMART" id="SM00044">
    <property type="entry name" value="CYCc"/>
    <property type="match status" value="1"/>
</dbReference>
<dbReference type="InterPro" id="IPR050697">
    <property type="entry name" value="Adenylyl/Guanylyl_Cyclase_3/4"/>
</dbReference>
<comment type="similarity">
    <text evidence="1">Belongs to the adenylyl cyclase class-3 family.</text>
</comment>
<dbReference type="EMBL" id="JAGSOJ010000007">
    <property type="protein sequence ID" value="MCM1992786.1"/>
    <property type="molecule type" value="Genomic_DNA"/>
</dbReference>
<dbReference type="PROSITE" id="PS50125">
    <property type="entry name" value="GUANYLATE_CYCLASE_2"/>
    <property type="match status" value="1"/>
</dbReference>
<gene>
    <name evidence="3" type="ORF">KDK92_23965</name>
</gene>
<name>A0A9J6P799_9CLOT</name>
<dbReference type="RefSeq" id="WP_250861954.1">
    <property type="nucleotide sequence ID" value="NZ_JAGSOJ010000007.1"/>
</dbReference>
<evidence type="ECO:0000313" key="3">
    <source>
        <dbReference type="EMBL" id="MCM1992786.1"/>
    </source>
</evidence>
<dbReference type="GO" id="GO:0009190">
    <property type="term" value="P:cyclic nucleotide biosynthetic process"/>
    <property type="evidence" value="ECO:0007669"/>
    <property type="project" value="InterPro"/>
</dbReference>
<dbReference type="Pfam" id="PF00211">
    <property type="entry name" value="Guanylate_cyc"/>
    <property type="match status" value="1"/>
</dbReference>
<dbReference type="PANTHER" id="PTHR43081">
    <property type="entry name" value="ADENYLATE CYCLASE, TERMINAL-DIFFERENTIATION SPECIFIC-RELATED"/>
    <property type="match status" value="1"/>
</dbReference>
<dbReference type="PANTHER" id="PTHR43081:SF1">
    <property type="entry name" value="ADENYLATE CYCLASE, TERMINAL-DIFFERENTIATION SPECIFIC"/>
    <property type="match status" value="1"/>
</dbReference>